<reference evidence="6 7" key="1">
    <citation type="journal article" date="2019" name="Nat. Ecol. Evol.">
        <title>Megaphylogeny resolves global patterns of mushroom evolution.</title>
        <authorList>
            <person name="Varga T."/>
            <person name="Krizsan K."/>
            <person name="Foldi C."/>
            <person name="Dima B."/>
            <person name="Sanchez-Garcia M."/>
            <person name="Sanchez-Ramirez S."/>
            <person name="Szollosi G.J."/>
            <person name="Szarkandi J.G."/>
            <person name="Papp V."/>
            <person name="Albert L."/>
            <person name="Andreopoulos W."/>
            <person name="Angelini C."/>
            <person name="Antonin V."/>
            <person name="Barry K.W."/>
            <person name="Bougher N.L."/>
            <person name="Buchanan P."/>
            <person name="Buyck B."/>
            <person name="Bense V."/>
            <person name="Catcheside P."/>
            <person name="Chovatia M."/>
            <person name="Cooper J."/>
            <person name="Damon W."/>
            <person name="Desjardin D."/>
            <person name="Finy P."/>
            <person name="Geml J."/>
            <person name="Haridas S."/>
            <person name="Hughes K."/>
            <person name="Justo A."/>
            <person name="Karasinski D."/>
            <person name="Kautmanova I."/>
            <person name="Kiss B."/>
            <person name="Kocsube S."/>
            <person name="Kotiranta H."/>
            <person name="LaButti K.M."/>
            <person name="Lechner B.E."/>
            <person name="Liimatainen K."/>
            <person name="Lipzen A."/>
            <person name="Lukacs Z."/>
            <person name="Mihaltcheva S."/>
            <person name="Morgado L.N."/>
            <person name="Niskanen T."/>
            <person name="Noordeloos M.E."/>
            <person name="Ohm R.A."/>
            <person name="Ortiz-Santana B."/>
            <person name="Ovrebo C."/>
            <person name="Racz N."/>
            <person name="Riley R."/>
            <person name="Savchenko A."/>
            <person name="Shiryaev A."/>
            <person name="Soop K."/>
            <person name="Spirin V."/>
            <person name="Szebenyi C."/>
            <person name="Tomsovsky M."/>
            <person name="Tulloss R.E."/>
            <person name="Uehling J."/>
            <person name="Grigoriev I.V."/>
            <person name="Vagvolgyi C."/>
            <person name="Papp T."/>
            <person name="Martin F.M."/>
            <person name="Miettinen O."/>
            <person name="Hibbett D.S."/>
            <person name="Nagy L.G."/>
        </authorList>
    </citation>
    <scope>NUCLEOTIDE SEQUENCE [LARGE SCALE GENOMIC DNA]</scope>
    <source>
        <strain evidence="6 7">CBS 121175</strain>
    </source>
</reference>
<dbReference type="EC" id="3.1.4.-" evidence="5"/>
<protein>
    <recommendedName>
        <fullName evidence="5">U6 snRNA phosphodiesterase</fullName>
        <ecNumber evidence="5">3.1.4.-</ecNumber>
    </recommendedName>
</protein>
<dbReference type="GO" id="GO:0016829">
    <property type="term" value="F:lyase activity"/>
    <property type="evidence" value="ECO:0007669"/>
    <property type="project" value="UniProtKB-KW"/>
</dbReference>
<evidence type="ECO:0000313" key="6">
    <source>
        <dbReference type="EMBL" id="TFK20590.1"/>
    </source>
</evidence>
<keyword evidence="7" id="KW-1185">Reference proteome</keyword>
<dbReference type="GO" id="GO:0034477">
    <property type="term" value="P:U6 snRNA 3'-end processing"/>
    <property type="evidence" value="ECO:0007669"/>
    <property type="project" value="UniProtKB-UniRule"/>
</dbReference>
<evidence type="ECO:0000256" key="4">
    <source>
        <dbReference type="ARBA" id="ARBA00023242"/>
    </source>
</evidence>
<dbReference type="Pfam" id="PF09749">
    <property type="entry name" value="HVSL"/>
    <property type="match status" value="1"/>
</dbReference>
<accession>A0A5C3KK38</accession>
<evidence type="ECO:0000256" key="2">
    <source>
        <dbReference type="ARBA" id="ARBA00022801"/>
    </source>
</evidence>
<dbReference type="AlphaFoldDB" id="A0A5C3KK38"/>
<name>A0A5C3KK38_COPMA</name>
<keyword evidence="2 5" id="KW-0378">Hydrolase</keyword>
<dbReference type="STRING" id="230819.A0A5C3KK38"/>
<comment type="subcellular location">
    <subcellularLocation>
        <location evidence="5">Nucleus</location>
    </subcellularLocation>
</comment>
<dbReference type="Proteomes" id="UP000307440">
    <property type="component" value="Unassembled WGS sequence"/>
</dbReference>
<gene>
    <name evidence="5" type="primary">USB1</name>
    <name evidence="6" type="ORF">FA15DRAFT_599415</name>
</gene>
<feature type="active site" description="Proton donor/acceptor" evidence="5">
    <location>
        <position position="202"/>
    </location>
</feature>
<evidence type="ECO:0000256" key="3">
    <source>
        <dbReference type="ARBA" id="ARBA00023239"/>
    </source>
</evidence>
<proteinExistence type="inferred from homology"/>
<sequence length="284" mass="31677">MKRGISSLVSYSSSEEEADEEKFQAKVVKKRKLPTLSASIALPAPVDDPSLHQGRIRTTPHIEGQFAAHVYVSVPLKKTSPLHTLIKNVVIDTKEMVPTLQEFTTSNPECRELHVSLSRPIYLRAHQREEVKRTVRDIANNHAPFEISFASFSELINDEKTRSFLTLEVGAGHHELKNISTDLSPILNTFRQKGYYDNPRFHASIGWALLDQPSSSPTVSETHSPSTSSLNEYPTIPRFPDTLIPTLVGRYHGILSSQKVSVFPVARISVKIGKDVSSWNLVGT</sequence>
<organism evidence="6 7">
    <name type="scientific">Coprinopsis marcescibilis</name>
    <name type="common">Agaric fungus</name>
    <name type="synonym">Psathyrella marcescibilis</name>
    <dbReference type="NCBI Taxonomy" id="230819"/>
    <lineage>
        <taxon>Eukaryota</taxon>
        <taxon>Fungi</taxon>
        <taxon>Dikarya</taxon>
        <taxon>Basidiomycota</taxon>
        <taxon>Agaricomycotina</taxon>
        <taxon>Agaricomycetes</taxon>
        <taxon>Agaricomycetidae</taxon>
        <taxon>Agaricales</taxon>
        <taxon>Agaricineae</taxon>
        <taxon>Psathyrellaceae</taxon>
        <taxon>Coprinopsis</taxon>
    </lineage>
</organism>
<dbReference type="Gene3D" id="3.90.1140.10">
    <property type="entry name" value="Cyclic phosphodiesterase"/>
    <property type="match status" value="1"/>
</dbReference>
<dbReference type="EMBL" id="ML210294">
    <property type="protein sequence ID" value="TFK20590.1"/>
    <property type="molecule type" value="Genomic_DNA"/>
</dbReference>
<dbReference type="OrthoDB" id="49151at2759"/>
<feature type="active site" description="Proton donor/acceptor" evidence="5">
    <location>
        <position position="114"/>
    </location>
</feature>
<comment type="function">
    <text evidence="5">Phosphodiesterase responsible for the U6 snRNA 3' end processing. Acts as an exoribonuclease (RNase) responsible for trimming the poly(U) tract of the last nucleotides in the pre-U6 snRNA molecule, leading to the formation of mature U6 snRNA.</text>
</comment>
<dbReference type="HAMAP" id="MF_03040">
    <property type="entry name" value="USB1"/>
    <property type="match status" value="1"/>
</dbReference>
<evidence type="ECO:0000256" key="5">
    <source>
        <dbReference type="HAMAP-Rule" id="MF_03040"/>
    </source>
</evidence>
<dbReference type="PANTHER" id="PTHR13522">
    <property type="entry name" value="U6 SNRNA PHOSPHODIESTERASE 1"/>
    <property type="match status" value="1"/>
</dbReference>
<dbReference type="PANTHER" id="PTHR13522:SF3">
    <property type="entry name" value="U6 SNRNA PHOSPHODIESTERASE 1"/>
    <property type="match status" value="1"/>
</dbReference>
<evidence type="ECO:0000313" key="7">
    <source>
        <dbReference type="Proteomes" id="UP000307440"/>
    </source>
</evidence>
<keyword evidence="3" id="KW-0456">Lyase</keyword>
<dbReference type="InterPro" id="IPR027521">
    <property type="entry name" value="Usb1"/>
</dbReference>
<evidence type="ECO:0000256" key="1">
    <source>
        <dbReference type="ARBA" id="ARBA00022722"/>
    </source>
</evidence>
<dbReference type="GO" id="GO:1990838">
    <property type="term" value="F:poly(U)-specific exoribonuclease activity, producing 3' uridine cyclic phosphate ends"/>
    <property type="evidence" value="ECO:0007669"/>
    <property type="project" value="UniProtKB-UniRule"/>
</dbReference>
<dbReference type="GO" id="GO:0005634">
    <property type="term" value="C:nucleus"/>
    <property type="evidence" value="ECO:0007669"/>
    <property type="project" value="UniProtKB-SubCell"/>
</dbReference>
<comment type="similarity">
    <text evidence="5">Belongs to the 2H phosphoesterase superfamily. USB1 family.</text>
</comment>
<keyword evidence="4 5" id="KW-0539">Nucleus</keyword>
<keyword evidence="1 5" id="KW-0540">Nuclease</keyword>